<dbReference type="EMBL" id="VSSQ01002002">
    <property type="protein sequence ID" value="MPM12638.1"/>
    <property type="molecule type" value="Genomic_DNA"/>
</dbReference>
<dbReference type="CDD" id="cd04486">
    <property type="entry name" value="YhcR_OBF_like"/>
    <property type="match status" value="1"/>
</dbReference>
<sequence>MKKAFLILFSFTLAACSSIKSLPLTKPTGEIEIYDIQGCAHQSPYMYQSVKNVQGVVTWKIDNGFFIQSTQPDEKACSSEGIFVFTSTYPSVLPGDLVSVSGKVKEFFPGAESDNNLSITEIVVDQYEVLSSANPLPEPTLVGDAMPGQIIEDDAFSQFDPSSDGLDYWESLEGMLIEVVDARVVEARNTYGEIVVIPGSVAESNLISQTGALVQTSSDLNPERIFVELPKSYKKDINLGSYFTAPIIGVLDYEYGNFRILEQNTPEVSKLAVQTLKLDAANDSELRVTTYNLENWSRFDEDRTQKFAKDIVSSLASPDLLMLQEVQDDSATEDDGVTSAKKNLSALINAISNRNGPEYSYFEVDPKDGASGGQSGANIRSVLLYRTDRVSFLKGYKLSDLGVNDSLFNGGRDPLMASFEFAGQKVILVGIHLVSNNLNTPLFGAVQPIQKPEEDKRIRQAENVVSLTQTLLEKNPQANLIVLGDFNDVSGSDTINTFMQAGFENPFDEYTQSERYSTIYEGNAQQFDQILVLPNSSALVMNGTILHLNTGISERNQTSDHDPVLLDLKFLKK</sequence>
<dbReference type="PANTHER" id="PTHR42834">
    <property type="entry name" value="ENDONUCLEASE/EXONUCLEASE/PHOSPHATASE FAMILY PROTEIN (AFU_ORTHOLOGUE AFUA_3G09210)"/>
    <property type="match status" value="1"/>
</dbReference>
<dbReference type="GO" id="GO:0003824">
    <property type="term" value="F:catalytic activity"/>
    <property type="evidence" value="ECO:0007669"/>
    <property type="project" value="InterPro"/>
</dbReference>
<gene>
    <name evidence="2" type="ORF">SDC9_58992</name>
</gene>
<proteinExistence type="predicted"/>
<dbReference type="PANTHER" id="PTHR42834:SF1">
    <property type="entry name" value="ENDONUCLEASE_EXONUCLEASE_PHOSPHATASE FAMILY PROTEIN (AFU_ORTHOLOGUE AFUA_3G09210)"/>
    <property type="match status" value="1"/>
</dbReference>
<dbReference type="Gene3D" id="3.60.10.10">
    <property type="entry name" value="Endonuclease/exonuclease/phosphatase"/>
    <property type="match status" value="1"/>
</dbReference>
<reference evidence="2" key="1">
    <citation type="submission" date="2019-08" db="EMBL/GenBank/DDBJ databases">
        <authorList>
            <person name="Kucharzyk K."/>
            <person name="Murdoch R.W."/>
            <person name="Higgins S."/>
            <person name="Loffler F."/>
        </authorList>
    </citation>
    <scope>NUCLEOTIDE SEQUENCE</scope>
</reference>
<dbReference type="Pfam" id="PF03372">
    <property type="entry name" value="Exo_endo_phos"/>
    <property type="match status" value="1"/>
</dbReference>
<feature type="domain" description="Endonuclease/exonuclease/phosphatase" evidence="1">
    <location>
        <begin position="300"/>
        <end position="506"/>
    </location>
</feature>
<comment type="caution">
    <text evidence="2">The sequence shown here is derived from an EMBL/GenBank/DDBJ whole genome shotgun (WGS) entry which is preliminary data.</text>
</comment>
<dbReference type="InterPro" id="IPR036691">
    <property type="entry name" value="Endo/exonu/phosph_ase_sf"/>
</dbReference>
<accession>A0A644X9X8</accession>
<name>A0A644X9X8_9ZZZZ</name>
<evidence type="ECO:0000313" key="2">
    <source>
        <dbReference type="EMBL" id="MPM12638.1"/>
    </source>
</evidence>
<evidence type="ECO:0000259" key="1">
    <source>
        <dbReference type="Pfam" id="PF03372"/>
    </source>
</evidence>
<dbReference type="PROSITE" id="PS51257">
    <property type="entry name" value="PROKAR_LIPOPROTEIN"/>
    <property type="match status" value="1"/>
</dbReference>
<dbReference type="SUPFAM" id="SSF56219">
    <property type="entry name" value="DNase I-like"/>
    <property type="match status" value="1"/>
</dbReference>
<organism evidence="2">
    <name type="scientific">bioreactor metagenome</name>
    <dbReference type="NCBI Taxonomy" id="1076179"/>
    <lineage>
        <taxon>unclassified sequences</taxon>
        <taxon>metagenomes</taxon>
        <taxon>ecological metagenomes</taxon>
    </lineage>
</organism>
<dbReference type="AlphaFoldDB" id="A0A644X9X8"/>
<dbReference type="InterPro" id="IPR005135">
    <property type="entry name" value="Endo/exonuclease/phosphatase"/>
</dbReference>
<protein>
    <recommendedName>
        <fullName evidence="1">Endonuclease/exonuclease/phosphatase domain-containing protein</fullName>
    </recommendedName>
</protein>